<gene>
    <name evidence="2" type="ORF">FYJ43_06970</name>
</gene>
<protein>
    <submittedName>
        <fullName evidence="2">DUF4233 domain-containing protein</fullName>
    </submittedName>
</protein>
<dbReference type="AlphaFoldDB" id="A0A7K0J745"/>
<feature type="transmembrane region" description="Helical" evidence="1">
    <location>
        <begin position="84"/>
        <end position="112"/>
    </location>
</feature>
<accession>A0A7K0J745</accession>
<evidence type="ECO:0000256" key="1">
    <source>
        <dbReference type="SAM" id="Phobius"/>
    </source>
</evidence>
<proteinExistence type="predicted"/>
<dbReference type="Proteomes" id="UP000466104">
    <property type="component" value="Unassembled WGS sequence"/>
</dbReference>
<name>A0A7K0J745_9ACTN</name>
<keyword evidence="1" id="KW-0812">Transmembrane</keyword>
<comment type="caution">
    <text evidence="2">The sequence shown here is derived from an EMBL/GenBank/DDBJ whole genome shotgun (WGS) entry which is preliminary data.</text>
</comment>
<sequence length="128" mass="13392">MTVDARPGARKGGILTLPADNPMTKVVVSFLAFEVIVFGLAIPGMILVSGISTAVSVMLGCVGMAVSIVCAIGVPRAWGYVLSWALQAFGILLGLATPMMYVVGIIFAAIWVSVMVLGRRIDGNPEVR</sequence>
<organism evidence="2 3">
    <name type="scientific">Cutibacterium porci</name>
    <dbReference type="NCBI Taxonomy" id="2605781"/>
    <lineage>
        <taxon>Bacteria</taxon>
        <taxon>Bacillati</taxon>
        <taxon>Actinomycetota</taxon>
        <taxon>Actinomycetes</taxon>
        <taxon>Propionibacteriales</taxon>
        <taxon>Propionibacteriaceae</taxon>
        <taxon>Cutibacterium</taxon>
    </lineage>
</organism>
<dbReference type="EMBL" id="VUMG01000002">
    <property type="protein sequence ID" value="MSS45784.1"/>
    <property type="molecule type" value="Genomic_DNA"/>
</dbReference>
<evidence type="ECO:0000313" key="3">
    <source>
        <dbReference type="Proteomes" id="UP000466104"/>
    </source>
</evidence>
<keyword evidence="3" id="KW-1185">Reference proteome</keyword>
<evidence type="ECO:0000313" key="2">
    <source>
        <dbReference type="EMBL" id="MSS45784.1"/>
    </source>
</evidence>
<feature type="transmembrane region" description="Helical" evidence="1">
    <location>
        <begin position="26"/>
        <end position="48"/>
    </location>
</feature>
<feature type="transmembrane region" description="Helical" evidence="1">
    <location>
        <begin position="55"/>
        <end position="78"/>
    </location>
</feature>
<keyword evidence="1" id="KW-0472">Membrane</keyword>
<dbReference type="Pfam" id="PF14017">
    <property type="entry name" value="DUF4233"/>
    <property type="match status" value="1"/>
</dbReference>
<keyword evidence="1" id="KW-1133">Transmembrane helix</keyword>
<dbReference type="RefSeq" id="WP_326833412.1">
    <property type="nucleotide sequence ID" value="NZ_VUMG01000002.1"/>
</dbReference>
<reference evidence="2 3" key="1">
    <citation type="submission" date="2019-08" db="EMBL/GenBank/DDBJ databases">
        <title>In-depth cultivation of the pig gut microbiome towards novel bacterial diversity and tailored functional studies.</title>
        <authorList>
            <person name="Wylensek D."/>
            <person name="Hitch T.C.A."/>
            <person name="Clavel T."/>
        </authorList>
    </citation>
    <scope>NUCLEOTIDE SEQUENCE [LARGE SCALE GENOMIC DNA]</scope>
    <source>
        <strain evidence="2 3">WCA-380-WT-3A</strain>
    </source>
</reference>
<dbReference type="InterPro" id="IPR025327">
    <property type="entry name" value="DUF4233"/>
</dbReference>